<keyword evidence="2" id="KW-1133">Transmembrane helix</keyword>
<dbReference type="AlphaFoldDB" id="A0A1Z2KZ54"/>
<dbReference type="EMBL" id="CP021744">
    <property type="protein sequence ID" value="ARZ67306.1"/>
    <property type="molecule type" value="Genomic_DNA"/>
</dbReference>
<dbReference type="GO" id="GO:0000271">
    <property type="term" value="P:polysaccharide biosynthetic process"/>
    <property type="evidence" value="ECO:0007669"/>
    <property type="project" value="TreeGrafter"/>
</dbReference>
<feature type="transmembrane region" description="Helical" evidence="2">
    <location>
        <begin position="45"/>
        <end position="64"/>
    </location>
</feature>
<feature type="transmembrane region" description="Helical" evidence="2">
    <location>
        <begin position="262"/>
        <end position="282"/>
    </location>
</feature>
<feature type="compositionally biased region" description="Pro residues" evidence="1">
    <location>
        <begin position="381"/>
        <end position="397"/>
    </location>
</feature>
<gene>
    <name evidence="4" type="ORF">SMD11_1645</name>
</gene>
<feature type="domain" description="Acyltransferase 3" evidence="3">
    <location>
        <begin position="10"/>
        <end position="351"/>
    </location>
</feature>
<feature type="transmembrane region" description="Helical" evidence="2">
    <location>
        <begin position="141"/>
        <end position="158"/>
    </location>
</feature>
<evidence type="ECO:0000256" key="2">
    <source>
        <dbReference type="SAM" id="Phobius"/>
    </source>
</evidence>
<feature type="transmembrane region" description="Helical" evidence="2">
    <location>
        <begin position="210"/>
        <end position="230"/>
    </location>
</feature>
<protein>
    <submittedName>
        <fullName evidence="4">Acyltransferase</fullName>
    </submittedName>
</protein>
<dbReference type="OrthoDB" id="9796461at2"/>
<dbReference type="Pfam" id="PF01757">
    <property type="entry name" value="Acyl_transf_3"/>
    <property type="match status" value="1"/>
</dbReference>
<proteinExistence type="predicted"/>
<name>A0A1Z2KZ54_9ACTN</name>
<feature type="transmembrane region" description="Helical" evidence="2">
    <location>
        <begin position="85"/>
        <end position="104"/>
    </location>
</feature>
<dbReference type="PANTHER" id="PTHR23028">
    <property type="entry name" value="ACETYLTRANSFERASE"/>
    <property type="match status" value="1"/>
</dbReference>
<evidence type="ECO:0000259" key="3">
    <source>
        <dbReference type="Pfam" id="PF01757"/>
    </source>
</evidence>
<feature type="transmembrane region" description="Helical" evidence="2">
    <location>
        <begin position="335"/>
        <end position="357"/>
    </location>
</feature>
<dbReference type="InterPro" id="IPR050879">
    <property type="entry name" value="Acyltransferase_3"/>
</dbReference>
<feature type="transmembrane region" description="Helical" evidence="2">
    <location>
        <begin position="237"/>
        <end position="256"/>
    </location>
</feature>
<organism evidence="4 5">
    <name type="scientific">Streptomyces albireticuli</name>
    <dbReference type="NCBI Taxonomy" id="1940"/>
    <lineage>
        <taxon>Bacteria</taxon>
        <taxon>Bacillati</taxon>
        <taxon>Actinomycetota</taxon>
        <taxon>Actinomycetes</taxon>
        <taxon>Kitasatosporales</taxon>
        <taxon>Streptomycetaceae</taxon>
        <taxon>Streptomyces</taxon>
    </lineage>
</organism>
<dbReference type="GO" id="GO:0016020">
    <property type="term" value="C:membrane"/>
    <property type="evidence" value="ECO:0007669"/>
    <property type="project" value="TreeGrafter"/>
</dbReference>
<feature type="region of interest" description="Disordered" evidence="1">
    <location>
        <begin position="367"/>
        <end position="403"/>
    </location>
</feature>
<dbReference type="PANTHER" id="PTHR23028:SF53">
    <property type="entry name" value="ACYL_TRANSF_3 DOMAIN-CONTAINING PROTEIN"/>
    <property type="match status" value="1"/>
</dbReference>
<evidence type="ECO:0000313" key="4">
    <source>
        <dbReference type="EMBL" id="ARZ67306.1"/>
    </source>
</evidence>
<keyword evidence="2" id="KW-0472">Membrane</keyword>
<dbReference type="Proteomes" id="UP000195755">
    <property type="component" value="Chromosome"/>
</dbReference>
<dbReference type="GO" id="GO:0016747">
    <property type="term" value="F:acyltransferase activity, transferring groups other than amino-acyl groups"/>
    <property type="evidence" value="ECO:0007669"/>
    <property type="project" value="InterPro"/>
</dbReference>
<sequence>MLPRVARLPSLTGLRWFAALAVFACHICQQGIFADQKLGAELAKFTPLGSIAVSFFFVLSGFVLTWSARDEDSVPVFWRRRFAKIYPLHFVTLCVAGAIILGLSEPVLPGGSVWDGLVPDLLLLQSWLPEPSVISGFNTPSWSLSCEMAFYLSFPLWFRLFRRVPGKRLWWWAGGLAAAVVCVPFVAALLPGSAEVAPGMPLNELWFVYWFPPVRALEFVLGVVMALILGKGLWRGPGVWLSALLLAGGFALTQAVPAMFTLQAATVVPATLLITAAADADVRGLRTWGLRSAVLVRLGEWSFAFYLIHFIVIRYGHRLLGGDLGYAKQWDTPGAIGVALLGVAVATCAAALLHTFVEKPAMRLLGGRRRPAARPDGTAPAPAPVPAPGTAPDPAADPDPARA</sequence>
<keyword evidence="4" id="KW-0012">Acyltransferase</keyword>
<feature type="transmembrane region" description="Helical" evidence="2">
    <location>
        <begin position="170"/>
        <end position="190"/>
    </location>
</feature>
<keyword evidence="2" id="KW-0812">Transmembrane</keyword>
<keyword evidence="4" id="KW-0808">Transferase</keyword>
<dbReference type="KEGG" id="salj:SMD11_1645"/>
<evidence type="ECO:0000313" key="5">
    <source>
        <dbReference type="Proteomes" id="UP000195755"/>
    </source>
</evidence>
<reference evidence="4 5" key="1">
    <citation type="submission" date="2017-06" db="EMBL/GenBank/DDBJ databases">
        <title>Streptomyces albireticuli Genome sequencing and assembly.</title>
        <authorList>
            <person name="Wang Y."/>
            <person name="Du B."/>
            <person name="Ding Y."/>
            <person name="Liu H."/>
            <person name="Hou Q."/>
            <person name="Liu K."/>
            <person name="Yao L."/>
            <person name="Wang C."/>
        </authorList>
    </citation>
    <scope>NUCLEOTIDE SEQUENCE [LARGE SCALE GENOMIC DNA]</scope>
    <source>
        <strain evidence="4 5">MDJK11</strain>
    </source>
</reference>
<accession>A0A1Z2KZ54</accession>
<dbReference type="InterPro" id="IPR002656">
    <property type="entry name" value="Acyl_transf_3_dom"/>
</dbReference>
<feature type="transmembrane region" description="Helical" evidence="2">
    <location>
        <begin position="294"/>
        <end position="315"/>
    </location>
</feature>
<feature type="transmembrane region" description="Helical" evidence="2">
    <location>
        <begin position="12"/>
        <end position="33"/>
    </location>
</feature>
<dbReference type="RefSeq" id="WP_087925781.1">
    <property type="nucleotide sequence ID" value="NZ_CP021744.1"/>
</dbReference>
<evidence type="ECO:0000256" key="1">
    <source>
        <dbReference type="SAM" id="MobiDB-lite"/>
    </source>
</evidence>